<dbReference type="PANTHER" id="PTHR14241:SF32">
    <property type="entry name" value="VWFA DOMAIN-CONTAINING PROTEIN-RELATED"/>
    <property type="match status" value="1"/>
</dbReference>
<reference evidence="1" key="1">
    <citation type="submission" date="2025-08" db="UniProtKB">
        <authorList>
            <consortium name="Ensembl"/>
        </authorList>
    </citation>
    <scope>IDENTIFICATION</scope>
</reference>
<dbReference type="Gene3D" id="3.40.50.300">
    <property type="entry name" value="P-loop containing nucleotide triphosphate hydrolases"/>
    <property type="match status" value="1"/>
</dbReference>
<accession>A0A3B3Q7A7</accession>
<dbReference type="GeneTree" id="ENSGT00940000163581"/>
<dbReference type="Proteomes" id="UP000261540">
    <property type="component" value="Unplaced"/>
</dbReference>
<sequence>MLAPVLAVNQSVSYGGAKAPISAELQKDPQYKPPVDSVPQARILLIGLVGAGKSSFFNSINSIFRGNITSQAEAGDMGTSLTLKVKAGRGGQPLSFLLCDTMGLEATDDGGVKTEDIVSILKGYVPDKYQVILSMSDINAMNAMHLMAYSIQHFVLNVASEFFLLMFVEVPLMVLLTKVDKACPLVEKDLKNVYRSCYIKGLLSMERCNISLYVLPVKNYSHEIELNDTCDILLLTAMQKMLNFADGYFDNWEEDTE</sequence>
<evidence type="ECO:0000313" key="2">
    <source>
        <dbReference type="Proteomes" id="UP000261540"/>
    </source>
</evidence>
<dbReference type="AlphaFoldDB" id="A0A3B3Q7A7"/>
<dbReference type="Ensembl" id="ENSPKIT00000025996.1">
    <property type="protein sequence ID" value="ENSPKIP00000002058.1"/>
    <property type="gene ID" value="ENSPKIG00000020102.1"/>
</dbReference>
<dbReference type="PANTHER" id="PTHR14241">
    <property type="entry name" value="INTERFERON-INDUCED PROTEIN 44"/>
    <property type="match status" value="1"/>
</dbReference>
<evidence type="ECO:0000313" key="1">
    <source>
        <dbReference type="Ensembl" id="ENSPKIP00000002058.1"/>
    </source>
</evidence>
<dbReference type="STRING" id="1676925.ENSPKIP00000002058"/>
<keyword evidence="2" id="KW-1185">Reference proteome</keyword>
<dbReference type="CDD" id="cd00882">
    <property type="entry name" value="Ras_like_GTPase"/>
    <property type="match status" value="1"/>
</dbReference>
<dbReference type="InterPro" id="IPR027417">
    <property type="entry name" value="P-loop_NTPase"/>
</dbReference>
<reference evidence="1" key="2">
    <citation type="submission" date="2025-09" db="UniProtKB">
        <authorList>
            <consortium name="Ensembl"/>
        </authorList>
    </citation>
    <scope>IDENTIFICATION</scope>
</reference>
<proteinExistence type="predicted"/>
<name>A0A3B3Q7A7_9TELE</name>
<protein>
    <submittedName>
        <fullName evidence="1">Uncharacterized protein</fullName>
    </submittedName>
</protein>
<dbReference type="GO" id="GO:0006955">
    <property type="term" value="P:immune response"/>
    <property type="evidence" value="ECO:0007669"/>
    <property type="project" value="TreeGrafter"/>
</dbReference>
<dbReference type="SUPFAM" id="SSF52540">
    <property type="entry name" value="P-loop containing nucleoside triphosphate hydrolases"/>
    <property type="match status" value="1"/>
</dbReference>
<organism evidence="1 2">
    <name type="scientific">Paramormyrops kingsleyae</name>
    <dbReference type="NCBI Taxonomy" id="1676925"/>
    <lineage>
        <taxon>Eukaryota</taxon>
        <taxon>Metazoa</taxon>
        <taxon>Chordata</taxon>
        <taxon>Craniata</taxon>
        <taxon>Vertebrata</taxon>
        <taxon>Euteleostomi</taxon>
        <taxon>Actinopterygii</taxon>
        <taxon>Neopterygii</taxon>
        <taxon>Teleostei</taxon>
        <taxon>Osteoglossocephala</taxon>
        <taxon>Osteoglossomorpha</taxon>
        <taxon>Osteoglossiformes</taxon>
        <taxon>Mormyridae</taxon>
        <taxon>Paramormyrops</taxon>
    </lineage>
</organism>